<dbReference type="CDD" id="cd16320">
    <property type="entry name" value="MraZ_N"/>
    <property type="match status" value="1"/>
</dbReference>
<proteinExistence type="predicted"/>
<dbReference type="GO" id="GO:0003700">
    <property type="term" value="F:DNA-binding transcription factor activity"/>
    <property type="evidence" value="ECO:0007669"/>
    <property type="project" value="InterPro"/>
</dbReference>
<feature type="compositionally biased region" description="Polar residues" evidence="1">
    <location>
        <begin position="10"/>
        <end position="21"/>
    </location>
</feature>
<sequence>MRAKVDRNDPATSLRNATSTGFPERGDAVSEALFFGHGLNVVDSKSRLSIPASLRSTLAARGSAREVLMGPGHNNRPCLIAYDKGEALRMRDRFQAKHGMDTSNDVYDENAELAGYMEEISIDEAGRFVLNPLLRSYGDLGNHVWFIAGFNYFELWDPWTFLAQPNLKPQHRKAILLNLEARGLPLERPA</sequence>
<dbReference type="GO" id="GO:0000976">
    <property type="term" value="F:transcription cis-regulatory region binding"/>
    <property type="evidence" value="ECO:0007669"/>
    <property type="project" value="TreeGrafter"/>
</dbReference>
<dbReference type="SUPFAM" id="SSF89447">
    <property type="entry name" value="AbrB/MazE/MraZ-like"/>
    <property type="match status" value="1"/>
</dbReference>
<accession>A0A255YAN1</accession>
<protein>
    <recommendedName>
        <fullName evidence="4">Transcriptional regulator MraZ</fullName>
    </recommendedName>
</protein>
<feature type="region of interest" description="Disordered" evidence="1">
    <location>
        <begin position="1"/>
        <end position="23"/>
    </location>
</feature>
<organism evidence="2 3">
    <name type="scientific">Sandarakinorhabdus cyanobacteriorum</name>
    <dbReference type="NCBI Taxonomy" id="1981098"/>
    <lineage>
        <taxon>Bacteria</taxon>
        <taxon>Pseudomonadati</taxon>
        <taxon>Pseudomonadota</taxon>
        <taxon>Alphaproteobacteria</taxon>
        <taxon>Sphingomonadales</taxon>
        <taxon>Sphingosinicellaceae</taxon>
        <taxon>Sandarakinorhabdus</taxon>
    </lineage>
</organism>
<dbReference type="Gene3D" id="3.40.1550.20">
    <property type="entry name" value="Transcriptional regulator MraZ domain"/>
    <property type="match status" value="1"/>
</dbReference>
<dbReference type="GO" id="GO:2000143">
    <property type="term" value="P:negative regulation of DNA-templated transcription initiation"/>
    <property type="evidence" value="ECO:0007669"/>
    <property type="project" value="TreeGrafter"/>
</dbReference>
<dbReference type="PANTHER" id="PTHR34701">
    <property type="entry name" value="TRANSCRIPTIONAL REGULATOR MRAZ"/>
    <property type="match status" value="1"/>
</dbReference>
<name>A0A255YAN1_9SPHN</name>
<dbReference type="InterPro" id="IPR035642">
    <property type="entry name" value="MraZ_N"/>
</dbReference>
<dbReference type="PANTHER" id="PTHR34701:SF1">
    <property type="entry name" value="TRANSCRIPTIONAL REGULATOR MRAZ"/>
    <property type="match status" value="1"/>
</dbReference>
<comment type="caution">
    <text evidence="2">The sequence shown here is derived from an EMBL/GenBank/DDBJ whole genome shotgun (WGS) entry which is preliminary data.</text>
</comment>
<evidence type="ECO:0000313" key="3">
    <source>
        <dbReference type="Proteomes" id="UP000216991"/>
    </source>
</evidence>
<dbReference type="InterPro" id="IPR003444">
    <property type="entry name" value="MraZ"/>
</dbReference>
<dbReference type="InterPro" id="IPR035644">
    <property type="entry name" value="MraZ_C"/>
</dbReference>
<evidence type="ECO:0000313" key="2">
    <source>
        <dbReference type="EMBL" id="OYQ25695.1"/>
    </source>
</evidence>
<keyword evidence="3" id="KW-1185">Reference proteome</keyword>
<dbReference type="EMBL" id="NOXT01000121">
    <property type="protein sequence ID" value="OYQ25695.1"/>
    <property type="molecule type" value="Genomic_DNA"/>
</dbReference>
<dbReference type="InterPro" id="IPR037914">
    <property type="entry name" value="SpoVT-AbrB_sf"/>
</dbReference>
<evidence type="ECO:0000256" key="1">
    <source>
        <dbReference type="SAM" id="MobiDB-lite"/>
    </source>
</evidence>
<gene>
    <name evidence="2" type="ORF">CHU93_13270</name>
</gene>
<reference evidence="2 3" key="1">
    <citation type="submission" date="2017-07" db="EMBL/GenBank/DDBJ databases">
        <title>Sandarakinorhabdus cyanobacteriorum sp. nov., a novel bacterium isolated from cyanobacterial aggregates in a eutrophic lake.</title>
        <authorList>
            <person name="Cai H."/>
        </authorList>
    </citation>
    <scope>NUCLEOTIDE SEQUENCE [LARGE SCALE GENOMIC DNA]</scope>
    <source>
        <strain evidence="2 3">TH057</strain>
    </source>
</reference>
<dbReference type="Proteomes" id="UP000216991">
    <property type="component" value="Unassembled WGS sequence"/>
</dbReference>
<dbReference type="CDD" id="cd16321">
    <property type="entry name" value="MraZ_C"/>
    <property type="match status" value="1"/>
</dbReference>
<dbReference type="InterPro" id="IPR038619">
    <property type="entry name" value="MraZ_sf"/>
</dbReference>
<evidence type="ECO:0008006" key="4">
    <source>
        <dbReference type="Google" id="ProtNLM"/>
    </source>
</evidence>
<dbReference type="AlphaFoldDB" id="A0A255YAN1"/>